<proteinExistence type="predicted"/>
<dbReference type="Proteomes" id="UP001242313">
    <property type="component" value="Unassembled WGS sequence"/>
</dbReference>
<organism evidence="1 2">
    <name type="scientific">Mesobacillus stamsii</name>
    <dbReference type="NCBI Taxonomy" id="225347"/>
    <lineage>
        <taxon>Bacteria</taxon>
        <taxon>Bacillati</taxon>
        <taxon>Bacillota</taxon>
        <taxon>Bacilli</taxon>
        <taxon>Bacillales</taxon>
        <taxon>Bacillaceae</taxon>
        <taxon>Mesobacillus</taxon>
    </lineage>
</organism>
<keyword evidence="2" id="KW-1185">Reference proteome</keyword>
<gene>
    <name evidence="1" type="ORF">J2S25_000599</name>
</gene>
<name>A0ABU0FSW0_9BACI</name>
<evidence type="ECO:0000313" key="2">
    <source>
        <dbReference type="Proteomes" id="UP001242313"/>
    </source>
</evidence>
<protein>
    <submittedName>
        <fullName evidence="1">Uncharacterized protein</fullName>
    </submittedName>
</protein>
<sequence length="45" mass="4729">MKVVVLSVRAMMQLPEGEASLNLYEAVCLTEGGDGSREKGGLVSC</sequence>
<reference evidence="1 2" key="1">
    <citation type="submission" date="2023-07" db="EMBL/GenBank/DDBJ databases">
        <title>Genomic Encyclopedia of Type Strains, Phase IV (KMG-IV): sequencing the most valuable type-strain genomes for metagenomic binning, comparative biology and taxonomic classification.</title>
        <authorList>
            <person name="Goeker M."/>
        </authorList>
    </citation>
    <scope>NUCLEOTIDE SEQUENCE [LARGE SCALE GENOMIC DNA]</scope>
    <source>
        <strain evidence="1 2">DSM 19598</strain>
    </source>
</reference>
<evidence type="ECO:0000313" key="1">
    <source>
        <dbReference type="EMBL" id="MDQ0412419.1"/>
    </source>
</evidence>
<dbReference type="EMBL" id="JAUSUN010000003">
    <property type="protein sequence ID" value="MDQ0412419.1"/>
    <property type="molecule type" value="Genomic_DNA"/>
</dbReference>
<accession>A0ABU0FSW0</accession>
<comment type="caution">
    <text evidence="1">The sequence shown here is derived from an EMBL/GenBank/DDBJ whole genome shotgun (WGS) entry which is preliminary data.</text>
</comment>